<accession>A0A9X1RC14</accession>
<evidence type="ECO:0000313" key="2">
    <source>
        <dbReference type="Proteomes" id="UP001139054"/>
    </source>
</evidence>
<organism evidence="1 2">
    <name type="scientific">Bradyrhizobium zhengyangense</name>
    <dbReference type="NCBI Taxonomy" id="2911009"/>
    <lineage>
        <taxon>Bacteria</taxon>
        <taxon>Pseudomonadati</taxon>
        <taxon>Pseudomonadota</taxon>
        <taxon>Alphaproteobacteria</taxon>
        <taxon>Hyphomicrobiales</taxon>
        <taxon>Nitrobacteraceae</taxon>
        <taxon>Bradyrhizobium</taxon>
    </lineage>
</organism>
<name>A0A9X1RC14_9BRAD</name>
<protein>
    <submittedName>
        <fullName evidence="1">Uncharacterized protein</fullName>
    </submittedName>
</protein>
<reference evidence="1" key="1">
    <citation type="submission" date="2022-01" db="EMBL/GenBank/DDBJ databases">
        <title>Genome sequnece data of strain Bradyrhizobium sp. nov.</title>
        <authorList>
            <person name="Zhang J."/>
        </authorList>
    </citation>
    <scope>NUCLEOTIDE SEQUENCE</scope>
    <source>
        <strain evidence="1">WYCCWR 13023</strain>
    </source>
</reference>
<evidence type="ECO:0000313" key="1">
    <source>
        <dbReference type="EMBL" id="MCG2628298.1"/>
    </source>
</evidence>
<dbReference type="AlphaFoldDB" id="A0A9X1RC14"/>
<sequence length="418" mass="46799">MASYSGYNLDHEQTERDRPLSFHWETVDFMHLLGLPAARNAHHEATINAIVAEAILAAEAGRRVSYSARRTFYSQGRRYRGTSYTYATMMRAIALLDRTGWISDHRVPPGNRGWQSSFVATEQLLDAWRSFGRGMTYAPAERVCLKNDAGELVDYRDTPLTLRIRGQLEERNEALAELRIDLPGIERRGHHVVIGGSFVLPIPRNPLRRIFSRSSWQLHGRAYSWFQSIPNTVRLSMTVNSEPVVECDYSSLHATILYNQVGIPFDGDAYSIDGFNRDEIKLGFNIAINAKNERAAVAALADHLRSDRSRSADVIAAIKRRHKPVERYFCSDAGVRLMRIDSELILTALKAVNDAGDPALPVHDALVVPARCAGRAQAAMSDSFERIVGRVNPCNIKIKRQIVPHMGGRPVLPSALNT</sequence>
<comment type="caution">
    <text evidence="1">The sequence shown here is derived from an EMBL/GenBank/DDBJ whole genome shotgun (WGS) entry which is preliminary data.</text>
</comment>
<dbReference type="EMBL" id="JAKLTY010000010">
    <property type="protein sequence ID" value="MCG2628298.1"/>
    <property type="molecule type" value="Genomic_DNA"/>
</dbReference>
<gene>
    <name evidence="1" type="ORF">L6654_16830</name>
</gene>
<dbReference type="RefSeq" id="WP_237890438.1">
    <property type="nucleotide sequence ID" value="NZ_JAKLTY010000010.1"/>
</dbReference>
<dbReference type="Proteomes" id="UP001139054">
    <property type="component" value="Unassembled WGS sequence"/>
</dbReference>
<proteinExistence type="predicted"/>